<evidence type="ECO:0000259" key="3">
    <source>
        <dbReference type="PROSITE" id="PS51782"/>
    </source>
</evidence>
<dbReference type="Gene3D" id="1.10.530.10">
    <property type="match status" value="1"/>
</dbReference>
<dbReference type="InterPro" id="IPR018392">
    <property type="entry name" value="LysM"/>
</dbReference>
<evidence type="ECO:0000313" key="5">
    <source>
        <dbReference type="Proteomes" id="UP000245379"/>
    </source>
</evidence>
<proteinExistence type="inferred from homology"/>
<organism evidence="4 5">
    <name type="scientific">Pedobacter yonginense</name>
    <dbReference type="NCBI Taxonomy" id="651869"/>
    <lineage>
        <taxon>Bacteria</taxon>
        <taxon>Pseudomonadati</taxon>
        <taxon>Bacteroidota</taxon>
        <taxon>Sphingobacteriia</taxon>
        <taxon>Sphingobacteriales</taxon>
        <taxon>Sphingobacteriaceae</taxon>
        <taxon>Pedobacter</taxon>
    </lineage>
</organism>
<dbReference type="GO" id="GO:0016020">
    <property type="term" value="C:membrane"/>
    <property type="evidence" value="ECO:0007669"/>
    <property type="project" value="InterPro"/>
</dbReference>
<dbReference type="InterPro" id="IPR036779">
    <property type="entry name" value="LysM_dom_sf"/>
</dbReference>
<dbReference type="Pfam" id="PF01476">
    <property type="entry name" value="LysM"/>
    <property type="match status" value="2"/>
</dbReference>
<dbReference type="SMART" id="SM00257">
    <property type="entry name" value="LysM"/>
    <property type="match status" value="2"/>
</dbReference>
<gene>
    <name evidence="4" type="ORF">DHW03_14820</name>
</gene>
<comment type="caution">
    <text evidence="4">The sequence shown here is derived from an EMBL/GenBank/DDBJ whole genome shotgun (WGS) entry which is preliminary data.</text>
</comment>
<keyword evidence="2" id="KW-0732">Signal</keyword>
<dbReference type="CDD" id="cd00118">
    <property type="entry name" value="LysM"/>
    <property type="match status" value="2"/>
</dbReference>
<dbReference type="PANTHER" id="PTHR37423">
    <property type="entry name" value="SOLUBLE LYTIC MUREIN TRANSGLYCOSYLASE-RELATED"/>
    <property type="match status" value="1"/>
</dbReference>
<feature type="domain" description="LysM" evidence="3">
    <location>
        <begin position="422"/>
        <end position="466"/>
    </location>
</feature>
<dbReference type="PROSITE" id="PS51782">
    <property type="entry name" value="LYSM"/>
    <property type="match status" value="2"/>
</dbReference>
<evidence type="ECO:0000313" key="4">
    <source>
        <dbReference type="EMBL" id="PWS27260.1"/>
    </source>
</evidence>
<dbReference type="RefSeq" id="WP_109926593.1">
    <property type="nucleotide sequence ID" value="NZ_QGNZ01000003.1"/>
</dbReference>
<dbReference type="PANTHER" id="PTHR37423:SF2">
    <property type="entry name" value="MEMBRANE-BOUND LYTIC MUREIN TRANSGLYCOSYLASE C"/>
    <property type="match status" value="1"/>
</dbReference>
<dbReference type="OrthoDB" id="9815002at2"/>
<feature type="chain" id="PRO_5016414939" evidence="2">
    <location>
        <begin position="23"/>
        <end position="469"/>
    </location>
</feature>
<dbReference type="SUPFAM" id="SSF53955">
    <property type="entry name" value="Lysozyme-like"/>
    <property type="match status" value="1"/>
</dbReference>
<dbReference type="InterPro" id="IPR008258">
    <property type="entry name" value="Transglycosylase_SLT_dom_1"/>
</dbReference>
<dbReference type="AlphaFoldDB" id="A0A317EKA7"/>
<reference evidence="4 5" key="1">
    <citation type="submission" date="2018-05" db="EMBL/GenBank/DDBJ databases">
        <title>Pedobacter paludis sp. nov., isolated from wetland soil.</title>
        <authorList>
            <person name="Zhang Y."/>
            <person name="Wang G."/>
        </authorList>
    </citation>
    <scope>NUCLEOTIDE SEQUENCE [LARGE SCALE GENOMIC DNA]</scope>
    <source>
        <strain evidence="4 5">KCTC22721</strain>
    </source>
</reference>
<dbReference type="SUPFAM" id="SSF54106">
    <property type="entry name" value="LysM domain"/>
    <property type="match status" value="2"/>
</dbReference>
<accession>A0A317EKA7</accession>
<dbReference type="CDD" id="cd16894">
    <property type="entry name" value="MltD-like"/>
    <property type="match status" value="1"/>
</dbReference>
<protein>
    <submittedName>
        <fullName evidence="4">Lytic transglycosylase</fullName>
    </submittedName>
</protein>
<dbReference type="Proteomes" id="UP000245379">
    <property type="component" value="Unassembled WGS sequence"/>
</dbReference>
<dbReference type="EMBL" id="QGNZ01000003">
    <property type="protein sequence ID" value="PWS27260.1"/>
    <property type="molecule type" value="Genomic_DNA"/>
</dbReference>
<dbReference type="GO" id="GO:0000270">
    <property type="term" value="P:peptidoglycan metabolic process"/>
    <property type="evidence" value="ECO:0007669"/>
    <property type="project" value="InterPro"/>
</dbReference>
<name>A0A317EKA7_9SPHI</name>
<dbReference type="InterPro" id="IPR000189">
    <property type="entry name" value="Transglyc_AS"/>
</dbReference>
<feature type="signal peptide" evidence="2">
    <location>
        <begin position="1"/>
        <end position="22"/>
    </location>
</feature>
<dbReference type="InterPro" id="IPR023346">
    <property type="entry name" value="Lysozyme-like_dom_sf"/>
</dbReference>
<sequence>MIKKLLFTSLCALIGLASSTNAQKIVKPDSISKAQNNIFINTDTVAVPLIYENPLLMGQNYIYKLRLDSIVKTIPLPYNEYVQQYIDIYAKRKDMFGKMIGLSNYYFPIFDKALKDYNLPTEIKYLTIVESQMNPHAISRVGATGIWQFMFGTGKAYGLKMDNFVDERKDPIQASYAAAAYFRDAFEELGDWLLAIAAYNCGKGNVTRAMDKAGSRDFWEIRQFLPKETRNYVPAFIAAVYVMNYSGKHQITAQACNLFLKTDTVQVNKFVSLSTLAKALNVEETTLLALNPSYKKKIVNGTDELPKRIVMPKLKNFDYAGVYDALNNSAADTDMRIIQASTDDVRELRKKKSLVAPNSNPNVVYHKVASGQTLNTVADKYGVEVQDLKVWNGLKAKTIVPGQTLKVYAKNQNKLKAPASFLSYKVKLGDTLSEIAEKFDGATVQRIKRDNRLAKAGLQPGMVLKISKG</sequence>
<dbReference type="PROSITE" id="PS00922">
    <property type="entry name" value="TRANSGLYCOSYLASE"/>
    <property type="match status" value="1"/>
</dbReference>
<feature type="domain" description="LysM" evidence="3">
    <location>
        <begin position="364"/>
        <end position="407"/>
    </location>
</feature>
<dbReference type="GO" id="GO:0008933">
    <property type="term" value="F:peptidoglycan lytic transglycosylase activity"/>
    <property type="evidence" value="ECO:0007669"/>
    <property type="project" value="InterPro"/>
</dbReference>
<evidence type="ECO:0000256" key="1">
    <source>
        <dbReference type="ARBA" id="ARBA00007734"/>
    </source>
</evidence>
<dbReference type="Pfam" id="PF01464">
    <property type="entry name" value="SLT"/>
    <property type="match status" value="1"/>
</dbReference>
<comment type="similarity">
    <text evidence="1">Belongs to the transglycosylase Slt family.</text>
</comment>
<dbReference type="Gene3D" id="3.10.350.10">
    <property type="entry name" value="LysM domain"/>
    <property type="match status" value="2"/>
</dbReference>
<keyword evidence="5" id="KW-1185">Reference proteome</keyword>
<evidence type="ECO:0000256" key="2">
    <source>
        <dbReference type="SAM" id="SignalP"/>
    </source>
</evidence>